<dbReference type="GO" id="GO:0005829">
    <property type="term" value="C:cytosol"/>
    <property type="evidence" value="ECO:0007669"/>
    <property type="project" value="TreeGrafter"/>
</dbReference>
<dbReference type="SUPFAM" id="SSF52833">
    <property type="entry name" value="Thioredoxin-like"/>
    <property type="match status" value="1"/>
</dbReference>
<comment type="caution">
    <text evidence="8">The sequence shown here is derived from an EMBL/GenBank/DDBJ whole genome shotgun (WGS) entry which is preliminary data.</text>
</comment>
<proteinExistence type="predicted"/>
<feature type="site" description="Deprotonates C-terminal active site Cys" evidence="5">
    <location>
        <position position="24"/>
    </location>
</feature>
<dbReference type="GO" id="GO:0015035">
    <property type="term" value="F:protein-disulfide reductase activity"/>
    <property type="evidence" value="ECO:0007669"/>
    <property type="project" value="InterPro"/>
</dbReference>
<evidence type="ECO:0000256" key="2">
    <source>
        <dbReference type="ARBA" id="ARBA00022982"/>
    </source>
</evidence>
<reference evidence="8 9" key="1">
    <citation type="journal article" date="2016" name="Sci. Rep.">
        <title>Metabolic traits of an uncultured archaeal lineage -MSBL1- from brine pools of the Red Sea.</title>
        <authorList>
            <person name="Mwirichia R."/>
            <person name="Alam I."/>
            <person name="Rashid M."/>
            <person name="Vinu M."/>
            <person name="Ba-Alawi W."/>
            <person name="Anthony Kamau A."/>
            <person name="Kamanda Ngugi D."/>
            <person name="Goker M."/>
            <person name="Klenk H.P."/>
            <person name="Bajic V."/>
            <person name="Stingl U."/>
        </authorList>
    </citation>
    <scope>NUCLEOTIDE SEQUENCE [LARGE SCALE GENOMIC DNA]</scope>
    <source>
        <strain evidence="8">SCGC-AAA259I09</strain>
    </source>
</reference>
<name>A0A133UTP0_9EURY</name>
<dbReference type="Proteomes" id="UP000070463">
    <property type="component" value="Unassembled WGS sequence"/>
</dbReference>
<feature type="disulfide bond" description="Redox-active" evidence="6">
    <location>
        <begin position="30"/>
        <end position="33"/>
    </location>
</feature>
<sequence>MDMELSDRNFAEEVLDTDGPVFVDFWGSWCTACQRMEPVVKKLEKKYDGEVKIGYLNIDKNPQTAARLEIEETPTHILFEDGEVVDRKMGAMAGKQLERWFEDVFEDHLE</sequence>
<dbReference type="Pfam" id="PF00085">
    <property type="entry name" value="Thioredoxin"/>
    <property type="match status" value="1"/>
</dbReference>
<feature type="active site" description="Nucleophile" evidence="5">
    <location>
        <position position="33"/>
    </location>
</feature>
<feature type="active site" description="Nucleophile" evidence="5">
    <location>
        <position position="30"/>
    </location>
</feature>
<evidence type="ECO:0000313" key="8">
    <source>
        <dbReference type="EMBL" id="KXA97573.1"/>
    </source>
</evidence>
<dbReference type="Gene3D" id="3.40.30.10">
    <property type="entry name" value="Glutaredoxin"/>
    <property type="match status" value="1"/>
</dbReference>
<keyword evidence="1" id="KW-0813">Transport</keyword>
<protein>
    <recommendedName>
        <fullName evidence="7">Thioredoxin domain-containing protein</fullName>
    </recommendedName>
</protein>
<evidence type="ECO:0000256" key="4">
    <source>
        <dbReference type="ARBA" id="ARBA00023284"/>
    </source>
</evidence>
<dbReference type="PANTHER" id="PTHR45663">
    <property type="entry name" value="GEO12009P1"/>
    <property type="match status" value="1"/>
</dbReference>
<accession>A0A133UTP0</accession>
<dbReference type="PROSITE" id="PS00194">
    <property type="entry name" value="THIOREDOXIN_1"/>
    <property type="match status" value="1"/>
</dbReference>
<dbReference type="PIRSF" id="PIRSF000077">
    <property type="entry name" value="Thioredoxin"/>
    <property type="match status" value="1"/>
</dbReference>
<dbReference type="InterPro" id="IPR005746">
    <property type="entry name" value="Thioredoxin"/>
</dbReference>
<evidence type="ECO:0000259" key="7">
    <source>
        <dbReference type="PROSITE" id="PS51352"/>
    </source>
</evidence>
<dbReference type="InterPro" id="IPR017937">
    <property type="entry name" value="Thioredoxin_CS"/>
</dbReference>
<dbReference type="FunFam" id="3.40.30.10:FF:000001">
    <property type="entry name" value="Thioredoxin"/>
    <property type="match status" value="1"/>
</dbReference>
<keyword evidence="9" id="KW-1185">Reference proteome</keyword>
<keyword evidence="2" id="KW-0249">Electron transport</keyword>
<keyword evidence="4 6" id="KW-0676">Redox-active center</keyword>
<gene>
    <name evidence="8" type="ORF">AKJ37_02765</name>
</gene>
<evidence type="ECO:0000256" key="1">
    <source>
        <dbReference type="ARBA" id="ARBA00022448"/>
    </source>
</evidence>
<dbReference type="CDD" id="cd02947">
    <property type="entry name" value="TRX_family"/>
    <property type="match status" value="1"/>
</dbReference>
<evidence type="ECO:0000256" key="6">
    <source>
        <dbReference type="PIRSR" id="PIRSR000077-4"/>
    </source>
</evidence>
<dbReference type="PANTHER" id="PTHR45663:SF11">
    <property type="entry name" value="GEO12009P1"/>
    <property type="match status" value="1"/>
</dbReference>
<feature type="domain" description="Thioredoxin" evidence="7">
    <location>
        <begin position="1"/>
        <end position="106"/>
    </location>
</feature>
<dbReference type="PROSITE" id="PS51352">
    <property type="entry name" value="THIOREDOXIN_2"/>
    <property type="match status" value="1"/>
</dbReference>
<keyword evidence="3 6" id="KW-1015">Disulfide bond</keyword>
<dbReference type="GO" id="GO:0045454">
    <property type="term" value="P:cell redox homeostasis"/>
    <property type="evidence" value="ECO:0007669"/>
    <property type="project" value="TreeGrafter"/>
</dbReference>
<dbReference type="AlphaFoldDB" id="A0A133UTP0"/>
<evidence type="ECO:0000313" key="9">
    <source>
        <dbReference type="Proteomes" id="UP000070463"/>
    </source>
</evidence>
<feature type="site" description="Contributes to redox potential value" evidence="5">
    <location>
        <position position="31"/>
    </location>
</feature>
<feature type="site" description="Contributes to redox potential value" evidence="5">
    <location>
        <position position="32"/>
    </location>
</feature>
<dbReference type="InterPro" id="IPR036249">
    <property type="entry name" value="Thioredoxin-like_sf"/>
</dbReference>
<organism evidence="8 9">
    <name type="scientific">candidate division MSBL1 archaeon SCGC-AAA259I09</name>
    <dbReference type="NCBI Taxonomy" id="1698267"/>
    <lineage>
        <taxon>Archaea</taxon>
        <taxon>Methanobacteriati</taxon>
        <taxon>Methanobacteriota</taxon>
        <taxon>candidate division MSBL1</taxon>
    </lineage>
</organism>
<evidence type="ECO:0000256" key="3">
    <source>
        <dbReference type="ARBA" id="ARBA00023157"/>
    </source>
</evidence>
<dbReference type="EMBL" id="LHXR01000026">
    <property type="protein sequence ID" value="KXA97573.1"/>
    <property type="molecule type" value="Genomic_DNA"/>
</dbReference>
<evidence type="ECO:0000256" key="5">
    <source>
        <dbReference type="PIRSR" id="PIRSR000077-1"/>
    </source>
</evidence>
<dbReference type="InterPro" id="IPR013766">
    <property type="entry name" value="Thioredoxin_domain"/>
</dbReference>